<evidence type="ECO:0000256" key="1">
    <source>
        <dbReference type="SAM" id="MobiDB-lite"/>
    </source>
</evidence>
<reference evidence="2" key="2">
    <citation type="submission" date="2018-05" db="EMBL/GenBank/DDBJ databases">
        <title>OpunRS2 (Oryza punctata Reference Sequence Version 2).</title>
        <authorList>
            <person name="Zhang J."/>
            <person name="Kudrna D."/>
            <person name="Lee S."/>
            <person name="Talag J."/>
            <person name="Welchert J."/>
            <person name="Wing R.A."/>
        </authorList>
    </citation>
    <scope>NUCLEOTIDE SEQUENCE [LARGE SCALE GENOMIC DNA]</scope>
</reference>
<organism evidence="2">
    <name type="scientific">Oryza punctata</name>
    <name type="common">Red rice</name>
    <dbReference type="NCBI Taxonomy" id="4537"/>
    <lineage>
        <taxon>Eukaryota</taxon>
        <taxon>Viridiplantae</taxon>
        <taxon>Streptophyta</taxon>
        <taxon>Embryophyta</taxon>
        <taxon>Tracheophyta</taxon>
        <taxon>Spermatophyta</taxon>
        <taxon>Magnoliopsida</taxon>
        <taxon>Liliopsida</taxon>
        <taxon>Poales</taxon>
        <taxon>Poaceae</taxon>
        <taxon>BOP clade</taxon>
        <taxon>Oryzoideae</taxon>
        <taxon>Oryzeae</taxon>
        <taxon>Oryzinae</taxon>
        <taxon>Oryza</taxon>
    </lineage>
</organism>
<accession>A0A0E0JMY7</accession>
<dbReference type="Proteomes" id="UP000026962">
    <property type="component" value="Chromosome 1"/>
</dbReference>
<dbReference type="HOGENOM" id="CLU_2908052_0_0_1"/>
<sequence length="62" mass="7015">MEVKRSHKRIQQHSQHELRDQGIGVKGSGAPPWHQYIGNCPERAQQHHDAELGEPPQDAPES</sequence>
<protein>
    <submittedName>
        <fullName evidence="2">Uncharacterized protein</fullName>
    </submittedName>
</protein>
<keyword evidence="3" id="KW-1185">Reference proteome</keyword>
<evidence type="ECO:0000313" key="3">
    <source>
        <dbReference type="Proteomes" id="UP000026962"/>
    </source>
</evidence>
<dbReference type="EnsemblPlants" id="OPUNC01G27800.1">
    <property type="protein sequence ID" value="OPUNC01G27800.1"/>
    <property type="gene ID" value="OPUNC01G27800"/>
</dbReference>
<reference evidence="2" key="1">
    <citation type="submission" date="2015-04" db="UniProtKB">
        <authorList>
            <consortium name="EnsemblPlants"/>
        </authorList>
    </citation>
    <scope>IDENTIFICATION</scope>
</reference>
<evidence type="ECO:0000313" key="2">
    <source>
        <dbReference type="EnsemblPlants" id="OPUNC01G27800.1"/>
    </source>
</evidence>
<dbReference type="AlphaFoldDB" id="A0A0E0JMY7"/>
<dbReference type="Gramene" id="OPUNC01G27800.1">
    <property type="protein sequence ID" value="OPUNC01G27800.1"/>
    <property type="gene ID" value="OPUNC01G27800"/>
</dbReference>
<proteinExistence type="predicted"/>
<name>A0A0E0JMY7_ORYPU</name>
<feature type="compositionally biased region" description="Basic residues" evidence="1">
    <location>
        <begin position="1"/>
        <end position="11"/>
    </location>
</feature>
<feature type="region of interest" description="Disordered" evidence="1">
    <location>
        <begin position="1"/>
        <end position="62"/>
    </location>
</feature>